<protein>
    <submittedName>
        <fullName evidence="2">Protein kinase domain-containing protein</fullName>
    </submittedName>
</protein>
<evidence type="ECO:0000313" key="2">
    <source>
        <dbReference type="WBParaSite" id="ES5_v2.g18950.t1"/>
    </source>
</evidence>
<reference evidence="2" key="1">
    <citation type="submission" date="2022-11" db="UniProtKB">
        <authorList>
            <consortium name="WormBaseParasite"/>
        </authorList>
    </citation>
    <scope>IDENTIFICATION</scope>
</reference>
<proteinExistence type="predicted"/>
<sequence length="376" mass="43294">MIGRRHQRRSASSDPKPSTLLLRASPKRPSNFAGSLTCPVPRKMMDFNFSGPRRQVQQETDRPESEEELERIFEEIKARSGVIEIGPQVYRDVKIENLAIRAELGSGTCGSVTQRVLDNRLLAVKEMKKTDNSQETKRILRDLQVICKSNDCQYIVRSYGYILTYDHVYICMETMAMCLEKLYKNHLLPKGIFIPECILGKVAVSVIQALKYLKDTHNIIHRDIKPSNILIDWNGYIKLCDFGIAGQLIDSLASTSSLGCTAYLSPERIKRDKYDIRADVWSLGITLIELAMLQYPYNFQNPFDLMCCITDQPTPRLPESFSTEFRFFVDKCLEKKAISRPKYHNLVDFDWYIAHRDMELDVGEWLSAVLVEEDED</sequence>
<organism evidence="1 2">
    <name type="scientific">Panagrolaimus sp. ES5</name>
    <dbReference type="NCBI Taxonomy" id="591445"/>
    <lineage>
        <taxon>Eukaryota</taxon>
        <taxon>Metazoa</taxon>
        <taxon>Ecdysozoa</taxon>
        <taxon>Nematoda</taxon>
        <taxon>Chromadorea</taxon>
        <taxon>Rhabditida</taxon>
        <taxon>Tylenchina</taxon>
        <taxon>Panagrolaimomorpha</taxon>
        <taxon>Panagrolaimoidea</taxon>
        <taxon>Panagrolaimidae</taxon>
        <taxon>Panagrolaimus</taxon>
    </lineage>
</organism>
<accession>A0AC34FNM6</accession>
<name>A0AC34FNM6_9BILA</name>
<dbReference type="Proteomes" id="UP000887579">
    <property type="component" value="Unplaced"/>
</dbReference>
<dbReference type="WBParaSite" id="ES5_v2.g18950.t1">
    <property type="protein sequence ID" value="ES5_v2.g18950.t1"/>
    <property type="gene ID" value="ES5_v2.g18950"/>
</dbReference>
<evidence type="ECO:0000313" key="1">
    <source>
        <dbReference type="Proteomes" id="UP000887579"/>
    </source>
</evidence>